<evidence type="ECO:0000256" key="2">
    <source>
        <dbReference type="ARBA" id="ARBA00022475"/>
    </source>
</evidence>
<comment type="subcellular location">
    <subcellularLocation>
        <location evidence="1">Cell membrane</location>
        <topology evidence="1">Multi-pass membrane protein</topology>
    </subcellularLocation>
</comment>
<feature type="transmembrane region" description="Helical" evidence="6">
    <location>
        <begin position="133"/>
        <end position="149"/>
    </location>
</feature>
<name>A0AA86AMH0_SULMK</name>
<dbReference type="PANTHER" id="PTHR30086">
    <property type="entry name" value="ARGININE EXPORTER PROTEIN ARGO"/>
    <property type="match status" value="1"/>
</dbReference>
<reference evidence="7 8" key="1">
    <citation type="journal article" date="2014" name="Environ. Microbiol.">
        <title>Insights into organohalide respiration and the versatile catabolism of Sulfurospirillum multivorans gained from comparative genomics and physiological studies.</title>
        <authorList>
            <person name="Goris T."/>
            <person name="Schubert T."/>
            <person name="Gadkari J."/>
            <person name="Wubet T."/>
            <person name="Tarkka M."/>
            <person name="Buscot F."/>
            <person name="Adrian L."/>
            <person name="Diekert G."/>
        </authorList>
    </citation>
    <scope>NUCLEOTIDE SEQUENCE [LARGE SCALE GENOMIC DNA]</scope>
    <source>
        <strain evidence="8">DM 12446 / JCM 15788 / NBRC 109480</strain>
    </source>
</reference>
<evidence type="ECO:0000313" key="7">
    <source>
        <dbReference type="EMBL" id="AHJ13416.1"/>
    </source>
</evidence>
<protein>
    <submittedName>
        <fullName evidence="7">Homoserine/threonine exporter</fullName>
    </submittedName>
</protein>
<keyword evidence="4 6" id="KW-1133">Transmembrane helix</keyword>
<dbReference type="GO" id="GO:0005886">
    <property type="term" value="C:plasma membrane"/>
    <property type="evidence" value="ECO:0007669"/>
    <property type="project" value="UniProtKB-SubCell"/>
</dbReference>
<keyword evidence="3 6" id="KW-0812">Transmembrane</keyword>
<dbReference type="GO" id="GO:0015171">
    <property type="term" value="F:amino acid transmembrane transporter activity"/>
    <property type="evidence" value="ECO:0007669"/>
    <property type="project" value="TreeGrafter"/>
</dbReference>
<feature type="transmembrane region" description="Helical" evidence="6">
    <location>
        <begin position="155"/>
        <end position="178"/>
    </location>
</feature>
<dbReference type="KEGG" id="smul:SMUL_2163"/>
<keyword evidence="2" id="KW-1003">Cell membrane</keyword>
<dbReference type="InterPro" id="IPR001123">
    <property type="entry name" value="LeuE-type"/>
</dbReference>
<dbReference type="PANTHER" id="PTHR30086:SF19">
    <property type="entry name" value="THREONINE EFFLUX PROTEIN"/>
    <property type="match status" value="1"/>
</dbReference>
<proteinExistence type="predicted"/>
<evidence type="ECO:0000256" key="5">
    <source>
        <dbReference type="ARBA" id="ARBA00023136"/>
    </source>
</evidence>
<feature type="transmembrane region" description="Helical" evidence="6">
    <location>
        <begin position="43"/>
        <end position="63"/>
    </location>
</feature>
<evidence type="ECO:0000256" key="6">
    <source>
        <dbReference type="SAM" id="Phobius"/>
    </source>
</evidence>
<gene>
    <name evidence="7" type="ORF">SMUL_2163</name>
</gene>
<feature type="transmembrane region" description="Helical" evidence="6">
    <location>
        <begin position="12"/>
        <end position="31"/>
    </location>
</feature>
<dbReference type="EMBL" id="CP007201">
    <property type="protein sequence ID" value="AHJ13416.1"/>
    <property type="molecule type" value="Genomic_DNA"/>
</dbReference>
<dbReference type="Pfam" id="PF01810">
    <property type="entry name" value="LysE"/>
    <property type="match status" value="1"/>
</dbReference>
<dbReference type="AlphaFoldDB" id="A0AA86AMH0"/>
<evidence type="ECO:0000256" key="4">
    <source>
        <dbReference type="ARBA" id="ARBA00022989"/>
    </source>
</evidence>
<keyword evidence="5 6" id="KW-0472">Membrane</keyword>
<feature type="transmembrane region" description="Helical" evidence="6">
    <location>
        <begin position="69"/>
        <end position="92"/>
    </location>
</feature>
<evidence type="ECO:0000256" key="3">
    <source>
        <dbReference type="ARBA" id="ARBA00022692"/>
    </source>
</evidence>
<organism evidence="7 8">
    <name type="scientific">Sulfurospirillum multivorans (strain DM 12446 / JCM 15788 / NBRC 109480)</name>
    <dbReference type="NCBI Taxonomy" id="1150621"/>
    <lineage>
        <taxon>Bacteria</taxon>
        <taxon>Pseudomonadati</taxon>
        <taxon>Campylobacterota</taxon>
        <taxon>Epsilonproteobacteria</taxon>
        <taxon>Campylobacterales</taxon>
        <taxon>Sulfurospirillaceae</taxon>
        <taxon>Sulfurospirillum</taxon>
    </lineage>
</organism>
<accession>A0AA86AMH0</accession>
<dbReference type="RefSeq" id="WP_038533315.1">
    <property type="nucleotide sequence ID" value="NZ_CP007201.1"/>
</dbReference>
<dbReference type="Proteomes" id="UP000019322">
    <property type="component" value="Chromosome"/>
</dbReference>
<evidence type="ECO:0000313" key="8">
    <source>
        <dbReference type="Proteomes" id="UP000019322"/>
    </source>
</evidence>
<sequence length="214" mass="23105">MDFLSLSSNALLAYSAYAIGTASPGPSNLAIMSMAMHTSRKQALIFALGVAFGSAFWGFLAALGLSTLLIQYAEVLIAIKILGGLYLFWLAYKSARSAFAKTHIIPHQTHAASSSTLKLFFQGALMHLSNPKAIFVWLSIVALALPANTHTSDALWIVVGSLPIGIFVFCAYALLFSTPTAKAFYLRTKRYFDGTLATLFGYAGWQMLTSTSKN</sequence>
<evidence type="ECO:0000256" key="1">
    <source>
        <dbReference type="ARBA" id="ARBA00004651"/>
    </source>
</evidence>